<dbReference type="PANTHER" id="PTHR43649">
    <property type="entry name" value="ARABINOSE-BINDING PROTEIN-RELATED"/>
    <property type="match status" value="1"/>
</dbReference>
<gene>
    <name evidence="3" type="ORF">MUG84_06930</name>
</gene>
<organism evidence="3 4">
    <name type="scientific">Paenibacillus mangrovi</name>
    <dbReference type="NCBI Taxonomy" id="2931978"/>
    <lineage>
        <taxon>Bacteria</taxon>
        <taxon>Bacillati</taxon>
        <taxon>Bacillota</taxon>
        <taxon>Bacilli</taxon>
        <taxon>Bacillales</taxon>
        <taxon>Paenibacillaceae</taxon>
        <taxon>Paenibacillus</taxon>
    </lineage>
</organism>
<sequence>MWLLRRKLIIMICVGILAVVSAVCLPFNELVSGTTSTPPVVIKAAVPAFDRDRNTPIDKEFERRTNLTFDWLQFPVNEYIKRINQMLTSAGQKPDIFIINKDMVQRFGPMGMLLDLRPYLDQMPNLKRWIEGYPQIVEDMMTEDGKLYGIDGLNTYGQMPIGYIFREDIFYRNGMLLPKTFDELYDSLKILKQIYPDSKPISNRSGPANLFEQFYMAYHTQGGIYFDSQKMVYKFGPTEPNFKKAVMMARKFYEADLIDPDFATVSDPQFFENVIGGKTFALFGEYFIEMDGWKEQGRKRDSFYSLKAVLPLVTDNGLQALQPVQYPNSRGTWVIAINAKSPHIKELIALLDAQYSEEIVELTNWGIEGDTFNRVNGEHRYTSRLQTKLNPYGEVTPQEMGVDGRSGICVPYDQDAEYARKWGAAGLESQQLYTANADKIGFFAGPSISFSQEELIEITKIMSPIKNFVTLKVIQFVTGELGMGKDWDDFQDELAKMGAGNVLKLYQEKYAKLPNERKVIYKSIR</sequence>
<dbReference type="PANTHER" id="PTHR43649:SF29">
    <property type="entry name" value="OSMOPROTECTIVE COMPOUNDS-BINDING PROTEIN GGTB"/>
    <property type="match status" value="1"/>
</dbReference>
<dbReference type="Proteomes" id="UP001139347">
    <property type="component" value="Unassembled WGS sequence"/>
</dbReference>
<evidence type="ECO:0000256" key="1">
    <source>
        <dbReference type="ARBA" id="ARBA00008520"/>
    </source>
</evidence>
<evidence type="ECO:0000313" key="3">
    <source>
        <dbReference type="EMBL" id="MCJ8011481.1"/>
    </source>
</evidence>
<dbReference type="Gene3D" id="3.40.190.10">
    <property type="entry name" value="Periplasmic binding protein-like II"/>
    <property type="match status" value="2"/>
</dbReference>
<dbReference type="AlphaFoldDB" id="A0A9X1WMR2"/>
<evidence type="ECO:0000313" key="4">
    <source>
        <dbReference type="Proteomes" id="UP001139347"/>
    </source>
</evidence>
<name>A0A9X1WMR2_9BACL</name>
<dbReference type="EMBL" id="JALIRP010000002">
    <property type="protein sequence ID" value="MCJ8011481.1"/>
    <property type="molecule type" value="Genomic_DNA"/>
</dbReference>
<reference evidence="3" key="1">
    <citation type="submission" date="2022-04" db="EMBL/GenBank/DDBJ databases">
        <title>Paenibacillus mangrovi sp. nov., a novel endophytic bacterium isolated from bark of Kandelia candel.</title>
        <authorList>
            <person name="Tuo L."/>
        </authorList>
    </citation>
    <scope>NUCLEOTIDE SEQUENCE</scope>
    <source>
        <strain evidence="3">KQZ6P-2</strain>
    </source>
</reference>
<dbReference type="RefSeq" id="WP_244722363.1">
    <property type="nucleotide sequence ID" value="NZ_JALIRP010000002.1"/>
</dbReference>
<comment type="caution">
    <text evidence="3">The sequence shown here is derived from an EMBL/GenBank/DDBJ whole genome shotgun (WGS) entry which is preliminary data.</text>
</comment>
<protein>
    <submittedName>
        <fullName evidence="3">Extracellular solute-binding protein</fullName>
    </submittedName>
</protein>
<dbReference type="InterPro" id="IPR050490">
    <property type="entry name" value="Bact_solute-bd_prot1"/>
</dbReference>
<dbReference type="Pfam" id="PF01547">
    <property type="entry name" value="SBP_bac_1"/>
    <property type="match status" value="1"/>
</dbReference>
<proteinExistence type="inferred from homology"/>
<keyword evidence="2" id="KW-0813">Transport</keyword>
<dbReference type="InterPro" id="IPR006059">
    <property type="entry name" value="SBP"/>
</dbReference>
<evidence type="ECO:0000256" key="2">
    <source>
        <dbReference type="ARBA" id="ARBA00022448"/>
    </source>
</evidence>
<accession>A0A9X1WMR2</accession>
<dbReference type="SUPFAM" id="SSF53850">
    <property type="entry name" value="Periplasmic binding protein-like II"/>
    <property type="match status" value="1"/>
</dbReference>
<comment type="similarity">
    <text evidence="1">Belongs to the bacterial solute-binding protein 1 family.</text>
</comment>
<keyword evidence="4" id="KW-1185">Reference proteome</keyword>